<dbReference type="PANTHER" id="PTHR11474">
    <property type="entry name" value="TYROSINASE FAMILY MEMBER"/>
    <property type="match status" value="1"/>
</dbReference>
<dbReference type="GO" id="GO:0046872">
    <property type="term" value="F:metal ion binding"/>
    <property type="evidence" value="ECO:0007669"/>
    <property type="project" value="UniProtKB-KW"/>
</dbReference>
<organism evidence="5 6">
    <name type="scientific">Dactylonectria estremocensis</name>
    <dbReference type="NCBI Taxonomy" id="1079267"/>
    <lineage>
        <taxon>Eukaryota</taxon>
        <taxon>Fungi</taxon>
        <taxon>Dikarya</taxon>
        <taxon>Ascomycota</taxon>
        <taxon>Pezizomycotina</taxon>
        <taxon>Sordariomycetes</taxon>
        <taxon>Hypocreomycetidae</taxon>
        <taxon>Hypocreales</taxon>
        <taxon>Nectriaceae</taxon>
        <taxon>Dactylonectria</taxon>
    </lineage>
</organism>
<dbReference type="InterPro" id="IPR050316">
    <property type="entry name" value="Tyrosinase/Hemocyanin"/>
</dbReference>
<sequence length="301" mass="34357">MKIFKLLPIFLTLCNALAIKRQTTCEDPAVRKEWRSLTDSEKSNYLEAVQCLKTTPSRLSNSNSPSLFDDFPNLHRQLDLEIHLVGVFLPWHRLFIQLYEDALRDECNYTGYATYWDWSLDYQDPFSSAVFDAELGFGGDGDSSTGCVTDGPFKDLQVSTPNDHCLQRSFTASVFEEYASPGLVNETLDIGLYSLFRPALENGLHRSAHGGLGGDMLQNYSPNDPIFYLHHGNIDRIWWEWQSVNSSRQTEYGGNRYQDDAATEATLQDEVPMIEDFIDESQAVENIMWVQSGRFCYTYDS</sequence>
<dbReference type="InterPro" id="IPR008922">
    <property type="entry name" value="Di-copper_centre_dom_sf"/>
</dbReference>
<accession>A0A9P9D313</accession>
<dbReference type="InterPro" id="IPR002227">
    <property type="entry name" value="Tyrosinase_Cu-bd"/>
</dbReference>
<dbReference type="OrthoDB" id="6132182at2759"/>
<evidence type="ECO:0000313" key="5">
    <source>
        <dbReference type="EMBL" id="KAH7111494.1"/>
    </source>
</evidence>
<name>A0A9P9D313_9HYPO</name>
<dbReference type="Pfam" id="PF00264">
    <property type="entry name" value="Tyrosinase"/>
    <property type="match status" value="1"/>
</dbReference>
<keyword evidence="3" id="KW-0732">Signal</keyword>
<feature type="signal peptide" evidence="3">
    <location>
        <begin position="1"/>
        <end position="16"/>
    </location>
</feature>
<evidence type="ECO:0000256" key="2">
    <source>
        <dbReference type="ARBA" id="ARBA00023008"/>
    </source>
</evidence>
<reference evidence="5" key="1">
    <citation type="journal article" date="2021" name="Nat. Commun.">
        <title>Genetic determinants of endophytism in the Arabidopsis root mycobiome.</title>
        <authorList>
            <person name="Mesny F."/>
            <person name="Miyauchi S."/>
            <person name="Thiergart T."/>
            <person name="Pickel B."/>
            <person name="Atanasova L."/>
            <person name="Karlsson M."/>
            <person name="Huettel B."/>
            <person name="Barry K.W."/>
            <person name="Haridas S."/>
            <person name="Chen C."/>
            <person name="Bauer D."/>
            <person name="Andreopoulos W."/>
            <person name="Pangilinan J."/>
            <person name="LaButti K."/>
            <person name="Riley R."/>
            <person name="Lipzen A."/>
            <person name="Clum A."/>
            <person name="Drula E."/>
            <person name="Henrissat B."/>
            <person name="Kohler A."/>
            <person name="Grigoriev I.V."/>
            <person name="Martin F.M."/>
            <person name="Hacquard S."/>
        </authorList>
    </citation>
    <scope>NUCLEOTIDE SEQUENCE</scope>
    <source>
        <strain evidence="5">MPI-CAGE-AT-0021</strain>
    </source>
</reference>
<evidence type="ECO:0000256" key="1">
    <source>
        <dbReference type="ARBA" id="ARBA00022723"/>
    </source>
</evidence>
<evidence type="ECO:0000256" key="3">
    <source>
        <dbReference type="SAM" id="SignalP"/>
    </source>
</evidence>
<dbReference type="Proteomes" id="UP000717696">
    <property type="component" value="Unassembled WGS sequence"/>
</dbReference>
<keyword evidence="2" id="KW-0186">Copper</keyword>
<feature type="chain" id="PRO_5040285516" evidence="3">
    <location>
        <begin position="17"/>
        <end position="301"/>
    </location>
</feature>
<dbReference type="EMBL" id="JAGMUU010000056">
    <property type="protein sequence ID" value="KAH7111494.1"/>
    <property type="molecule type" value="Genomic_DNA"/>
</dbReference>
<keyword evidence="6" id="KW-1185">Reference proteome</keyword>
<comment type="caution">
    <text evidence="5">The sequence shown here is derived from an EMBL/GenBank/DDBJ whole genome shotgun (WGS) entry which is preliminary data.</text>
</comment>
<keyword evidence="5" id="KW-0503">Monooxygenase</keyword>
<evidence type="ECO:0000313" key="6">
    <source>
        <dbReference type="Proteomes" id="UP000717696"/>
    </source>
</evidence>
<dbReference type="PROSITE" id="PS00498">
    <property type="entry name" value="TYROSINASE_2"/>
    <property type="match status" value="1"/>
</dbReference>
<dbReference type="GO" id="GO:0004497">
    <property type="term" value="F:monooxygenase activity"/>
    <property type="evidence" value="ECO:0007669"/>
    <property type="project" value="UniProtKB-KW"/>
</dbReference>
<dbReference type="Gene3D" id="1.10.1280.10">
    <property type="entry name" value="Di-copper center containing domain from catechol oxidase"/>
    <property type="match status" value="1"/>
</dbReference>
<proteinExistence type="predicted"/>
<feature type="domain" description="Tyrosinase copper-binding" evidence="4">
    <location>
        <begin position="224"/>
        <end position="235"/>
    </location>
</feature>
<evidence type="ECO:0000259" key="4">
    <source>
        <dbReference type="PROSITE" id="PS00498"/>
    </source>
</evidence>
<keyword evidence="1" id="KW-0479">Metal-binding</keyword>
<dbReference type="PANTHER" id="PTHR11474:SF126">
    <property type="entry name" value="TYROSINASE-LIKE PROTEIN TYR-1-RELATED"/>
    <property type="match status" value="1"/>
</dbReference>
<protein>
    <submittedName>
        <fullName evidence="5">Monooxygenase</fullName>
    </submittedName>
</protein>
<dbReference type="SUPFAM" id="SSF48056">
    <property type="entry name" value="Di-copper centre-containing domain"/>
    <property type="match status" value="1"/>
</dbReference>
<dbReference type="PRINTS" id="PR00092">
    <property type="entry name" value="TYROSINASE"/>
</dbReference>
<keyword evidence="5" id="KW-0560">Oxidoreductase</keyword>
<gene>
    <name evidence="5" type="ORF">B0J13DRAFT_516278</name>
</gene>
<dbReference type="AlphaFoldDB" id="A0A9P9D313"/>